<evidence type="ECO:0000256" key="1">
    <source>
        <dbReference type="ARBA" id="ARBA00009437"/>
    </source>
</evidence>
<keyword evidence="5" id="KW-0804">Transcription</keyword>
<dbReference type="SUPFAM" id="SSF46785">
    <property type="entry name" value="Winged helix' DNA-binding domain"/>
    <property type="match status" value="1"/>
</dbReference>
<evidence type="ECO:0000313" key="7">
    <source>
        <dbReference type="EMBL" id="KHO27045.1"/>
    </source>
</evidence>
<accession>A0ABR4YZC9</accession>
<dbReference type="InterPro" id="IPR005119">
    <property type="entry name" value="LysR_subst-bd"/>
</dbReference>
<keyword evidence="8" id="KW-1185">Reference proteome</keyword>
<dbReference type="SUPFAM" id="SSF53850">
    <property type="entry name" value="Periplasmic binding protein-like II"/>
    <property type="match status" value="1"/>
</dbReference>
<dbReference type="Pfam" id="PF03466">
    <property type="entry name" value="LysR_substrate"/>
    <property type="match status" value="1"/>
</dbReference>
<comment type="similarity">
    <text evidence="1">Belongs to the LysR transcriptional regulatory family.</text>
</comment>
<dbReference type="Gene3D" id="1.10.10.10">
    <property type="entry name" value="Winged helix-like DNA-binding domain superfamily/Winged helix DNA-binding domain"/>
    <property type="match status" value="1"/>
</dbReference>
<dbReference type="InterPro" id="IPR036388">
    <property type="entry name" value="WH-like_DNA-bd_sf"/>
</dbReference>
<dbReference type="CDD" id="cd08414">
    <property type="entry name" value="PBP2_LTTR_aromatics_like"/>
    <property type="match status" value="1"/>
</dbReference>
<sequence>MSTPDLDLRKLRYFVAVAEELNFGRAAQRLHIAQPVLSRQIRAFEDELGAQLFIRGSSGTQLTTAGAQLLQDAKVLLDDAQALRQRLAQAAGRTVTVTVGVMAGLRATAAAAAFEAGDPSRRAVIRQIPWPQQAELVRTGEVDVVYAREPVDHRGLGSVPLLEEPMDAVLPADDPLATRASLRLADLATLVLLLPDPAMVPGWQAAAVAGQRWAPPREAFRSVEDKLEHVAAREGFVILPRSTTAYYRRPDVRAVPIEDLGPARVTLIWNAATDNPVRDEFVAAALACRDQTI</sequence>
<keyword evidence="2" id="KW-0805">Transcription regulation</keyword>
<keyword evidence="4" id="KW-0010">Activator</keyword>
<evidence type="ECO:0000313" key="8">
    <source>
        <dbReference type="Proteomes" id="UP000031004"/>
    </source>
</evidence>
<reference evidence="7 8" key="1">
    <citation type="submission" date="2014-11" db="EMBL/GenBank/DDBJ databases">
        <title>Mycobacterium setense Manresensis Genome.</title>
        <authorList>
            <person name="Rech G."/>
            <person name="Sumoy L."/>
        </authorList>
    </citation>
    <scope>NUCLEOTIDE SEQUENCE [LARGE SCALE GENOMIC DNA]</scope>
    <source>
        <strain evidence="7 8">Manresensis</strain>
    </source>
</reference>
<feature type="domain" description="HTH lysR-type" evidence="6">
    <location>
        <begin position="6"/>
        <end position="63"/>
    </location>
</feature>
<evidence type="ECO:0000256" key="5">
    <source>
        <dbReference type="ARBA" id="ARBA00023163"/>
    </source>
</evidence>
<dbReference type="EMBL" id="JTLZ01000004">
    <property type="protein sequence ID" value="KHO27045.1"/>
    <property type="molecule type" value="Genomic_DNA"/>
</dbReference>
<keyword evidence="3" id="KW-0238">DNA-binding</keyword>
<dbReference type="PRINTS" id="PR00039">
    <property type="entry name" value="HTHLYSR"/>
</dbReference>
<organism evidence="7 8">
    <name type="scientific">Mycolicibacterium setense</name>
    <dbReference type="NCBI Taxonomy" id="431269"/>
    <lineage>
        <taxon>Bacteria</taxon>
        <taxon>Bacillati</taxon>
        <taxon>Actinomycetota</taxon>
        <taxon>Actinomycetes</taxon>
        <taxon>Mycobacteriales</taxon>
        <taxon>Mycobacteriaceae</taxon>
        <taxon>Mycolicibacterium</taxon>
    </lineage>
</organism>
<dbReference type="PANTHER" id="PTHR30346">
    <property type="entry name" value="TRANSCRIPTIONAL DUAL REGULATOR HCAR-RELATED"/>
    <property type="match status" value="1"/>
</dbReference>
<gene>
    <name evidence="7" type="ORF">QQ44_05805</name>
</gene>
<dbReference type="InterPro" id="IPR036390">
    <property type="entry name" value="WH_DNA-bd_sf"/>
</dbReference>
<comment type="caution">
    <text evidence="7">The sequence shown here is derived from an EMBL/GenBank/DDBJ whole genome shotgun (WGS) entry which is preliminary data.</text>
</comment>
<dbReference type="PROSITE" id="PS50931">
    <property type="entry name" value="HTH_LYSR"/>
    <property type="match status" value="1"/>
</dbReference>
<dbReference type="Pfam" id="PF00126">
    <property type="entry name" value="HTH_1"/>
    <property type="match status" value="1"/>
</dbReference>
<dbReference type="Gene3D" id="3.40.190.10">
    <property type="entry name" value="Periplasmic binding protein-like II"/>
    <property type="match status" value="2"/>
</dbReference>
<evidence type="ECO:0000256" key="2">
    <source>
        <dbReference type="ARBA" id="ARBA00023015"/>
    </source>
</evidence>
<dbReference type="Proteomes" id="UP000031004">
    <property type="component" value="Unassembled WGS sequence"/>
</dbReference>
<evidence type="ECO:0000259" key="6">
    <source>
        <dbReference type="PROSITE" id="PS50931"/>
    </source>
</evidence>
<protein>
    <submittedName>
        <fullName evidence="7">LysR family transcriptional regulator</fullName>
    </submittedName>
</protein>
<dbReference type="RefSeq" id="WP_039317083.1">
    <property type="nucleotide sequence ID" value="NZ_JTLZ01000004.1"/>
</dbReference>
<proteinExistence type="inferred from homology"/>
<evidence type="ECO:0000256" key="4">
    <source>
        <dbReference type="ARBA" id="ARBA00023159"/>
    </source>
</evidence>
<dbReference type="InterPro" id="IPR000847">
    <property type="entry name" value="LysR_HTH_N"/>
</dbReference>
<dbReference type="PANTHER" id="PTHR30346:SF0">
    <property type="entry name" value="HCA OPERON TRANSCRIPTIONAL ACTIVATOR HCAR"/>
    <property type="match status" value="1"/>
</dbReference>
<evidence type="ECO:0000256" key="3">
    <source>
        <dbReference type="ARBA" id="ARBA00023125"/>
    </source>
</evidence>
<name>A0ABR4YZC9_9MYCO</name>